<feature type="compositionally biased region" description="Low complexity" evidence="2">
    <location>
        <begin position="9"/>
        <end position="18"/>
    </location>
</feature>
<feature type="region of interest" description="Disordered" evidence="2">
    <location>
        <begin position="1"/>
        <end position="35"/>
    </location>
</feature>
<feature type="compositionally biased region" description="Acidic residues" evidence="2">
    <location>
        <begin position="154"/>
        <end position="175"/>
    </location>
</feature>
<feature type="region of interest" description="Disordered" evidence="2">
    <location>
        <begin position="736"/>
        <end position="764"/>
    </location>
</feature>
<dbReference type="InterPro" id="IPR007527">
    <property type="entry name" value="Znf_SWIM"/>
</dbReference>
<dbReference type="RefSeq" id="WP_197446997.1">
    <property type="nucleotide sequence ID" value="NZ_CP036426.1"/>
</dbReference>
<evidence type="ECO:0000259" key="3">
    <source>
        <dbReference type="PROSITE" id="PS50966"/>
    </source>
</evidence>
<keyword evidence="1" id="KW-0479">Metal-binding</keyword>
<feature type="region of interest" description="Disordered" evidence="2">
    <location>
        <begin position="545"/>
        <end position="591"/>
    </location>
</feature>
<keyword evidence="1" id="KW-0862">Zinc</keyword>
<organism evidence="4 5">
    <name type="scientific">Tautonia plasticadhaerens</name>
    <dbReference type="NCBI Taxonomy" id="2527974"/>
    <lineage>
        <taxon>Bacteria</taxon>
        <taxon>Pseudomonadati</taxon>
        <taxon>Planctomycetota</taxon>
        <taxon>Planctomycetia</taxon>
        <taxon>Isosphaerales</taxon>
        <taxon>Isosphaeraceae</taxon>
        <taxon>Tautonia</taxon>
    </lineage>
</organism>
<dbReference type="KEGG" id="tpla:ElP_30670"/>
<evidence type="ECO:0000313" key="5">
    <source>
        <dbReference type="Proteomes" id="UP000317835"/>
    </source>
</evidence>
<feature type="domain" description="SWIM-type" evidence="3">
    <location>
        <begin position="86"/>
        <end position="124"/>
    </location>
</feature>
<keyword evidence="5" id="KW-1185">Reference proteome</keyword>
<name>A0A518H2V3_9BACT</name>
<dbReference type="AlphaFoldDB" id="A0A518H2V3"/>
<sequence>MTRRTASIKASNAGSKPKSSPKPKSKPKPKEPAASWVDLTWDHLDRWAGSRSVERGRSYERGGRVSGLSITADGSLLAWVDGTYRYATTVSLAGTGAKPLLESSCTCPVGFACKHAVAVVASYLDAVASGEDVPVADEDDDRWAELESGGYTGDEWDAYGADDDPWEEDDPDDEPAPPRRRGRKARGVGAKGKGEGGSAWDAKIERHIRSKSEEELADLVLALTKRFPELYRELKDRVALQDGDADLLVAETRREIRRVTAQEAWVNAWTGEGSLPDYEPIRRRLARLLELGCADEVVSLGRLLLAEGLRQVGESHDEGETSLALSKCFPVVFRAVTRSSLSGPDRLLMAIDAVLEDDYGVLDEAVGLVLDGPSSAEDWSMAADRLLERLEDQDEPGGDPSEPGHFHRSYGRDRITDWIATALEHSGRPDELEKIYEAEARRTLSYERLVDFHLKRRRLDDAERWAREGISQTIDRLPGIATHLADRLLEVARARKKWDVVASHAAVSFFERPRPSGFDELIKAARKAKAEPAVREHALRFLETGVLPVRPPAPPPRPSRPRSKSRARSTGSSSAGPAPTPEAPKAPVVDPGWPLPTPDYLVPFLSQALRFDPEPRPHLDVLLQMAIAAKDPEAVLRWYDRMKAEPSRSPYSYDHARAYADRVAGAVADSHPDRAIAIYRDALDAQLPHARPSAYEAAAGYLRKLRPLYMAVGRPEEWEVLLSSIRESYRNRPRFMEQLDRLDGRPIVQSPRGRSRSGPNGRRR</sequence>
<reference evidence="4 5" key="1">
    <citation type="submission" date="2019-02" db="EMBL/GenBank/DDBJ databases">
        <title>Deep-cultivation of Planctomycetes and their phenomic and genomic characterization uncovers novel biology.</title>
        <authorList>
            <person name="Wiegand S."/>
            <person name="Jogler M."/>
            <person name="Boedeker C."/>
            <person name="Pinto D."/>
            <person name="Vollmers J."/>
            <person name="Rivas-Marin E."/>
            <person name="Kohn T."/>
            <person name="Peeters S.H."/>
            <person name="Heuer A."/>
            <person name="Rast P."/>
            <person name="Oberbeckmann S."/>
            <person name="Bunk B."/>
            <person name="Jeske O."/>
            <person name="Meyerdierks A."/>
            <person name="Storesund J.E."/>
            <person name="Kallscheuer N."/>
            <person name="Luecker S."/>
            <person name="Lage O.M."/>
            <person name="Pohl T."/>
            <person name="Merkel B.J."/>
            <person name="Hornburger P."/>
            <person name="Mueller R.-W."/>
            <person name="Bruemmer F."/>
            <person name="Labrenz M."/>
            <person name="Spormann A.M."/>
            <person name="Op den Camp H."/>
            <person name="Overmann J."/>
            <person name="Amann R."/>
            <person name="Jetten M.S.M."/>
            <person name="Mascher T."/>
            <person name="Medema M.H."/>
            <person name="Devos D.P."/>
            <person name="Kaster A.-K."/>
            <person name="Ovreas L."/>
            <person name="Rohde M."/>
            <person name="Galperin M.Y."/>
            <person name="Jogler C."/>
        </authorList>
    </citation>
    <scope>NUCLEOTIDE SEQUENCE [LARGE SCALE GENOMIC DNA]</scope>
    <source>
        <strain evidence="4 5">ElP</strain>
    </source>
</reference>
<keyword evidence="1" id="KW-0863">Zinc-finger</keyword>
<proteinExistence type="predicted"/>
<dbReference type="GO" id="GO:0008270">
    <property type="term" value="F:zinc ion binding"/>
    <property type="evidence" value="ECO:0007669"/>
    <property type="project" value="UniProtKB-KW"/>
</dbReference>
<protein>
    <recommendedName>
        <fullName evidence="3">SWIM-type domain-containing protein</fullName>
    </recommendedName>
</protein>
<evidence type="ECO:0000256" key="2">
    <source>
        <dbReference type="SAM" id="MobiDB-lite"/>
    </source>
</evidence>
<feature type="compositionally biased region" description="Low complexity" evidence="2">
    <location>
        <begin position="750"/>
        <end position="764"/>
    </location>
</feature>
<accession>A0A518H2V3</accession>
<dbReference type="Proteomes" id="UP000317835">
    <property type="component" value="Chromosome"/>
</dbReference>
<dbReference type="EMBL" id="CP036426">
    <property type="protein sequence ID" value="QDV35164.1"/>
    <property type="molecule type" value="Genomic_DNA"/>
</dbReference>
<dbReference type="PROSITE" id="PS50966">
    <property type="entry name" value="ZF_SWIM"/>
    <property type="match status" value="1"/>
</dbReference>
<feature type="region of interest" description="Disordered" evidence="2">
    <location>
        <begin position="134"/>
        <end position="199"/>
    </location>
</feature>
<gene>
    <name evidence="4" type="ORF">ElP_30670</name>
</gene>
<evidence type="ECO:0000313" key="4">
    <source>
        <dbReference type="EMBL" id="QDV35164.1"/>
    </source>
</evidence>
<dbReference type="Pfam" id="PF04434">
    <property type="entry name" value="SWIM"/>
    <property type="match status" value="1"/>
</dbReference>
<evidence type="ECO:0000256" key="1">
    <source>
        <dbReference type="PROSITE-ProRule" id="PRU00325"/>
    </source>
</evidence>
<feature type="compositionally biased region" description="Pro residues" evidence="2">
    <location>
        <begin position="549"/>
        <end position="558"/>
    </location>
</feature>
<feature type="compositionally biased region" description="Low complexity" evidence="2">
    <location>
        <begin position="568"/>
        <end position="577"/>
    </location>
</feature>